<organism evidence="1 2">
    <name type="scientific">Pyrococcus kukulkanii</name>
    <dbReference type="NCBI Taxonomy" id="1609559"/>
    <lineage>
        <taxon>Archaea</taxon>
        <taxon>Methanobacteriati</taxon>
        <taxon>Methanobacteriota</taxon>
        <taxon>Thermococci</taxon>
        <taxon>Thermococcales</taxon>
        <taxon>Thermococcaceae</taxon>
        <taxon>Pyrococcus</taxon>
    </lineage>
</organism>
<dbReference type="KEGG" id="pyc:TQ32_06830"/>
<accession>A0A127BA61</accession>
<dbReference type="OrthoDB" id="96683at2157"/>
<proteinExistence type="predicted"/>
<reference evidence="2" key="1">
    <citation type="submission" date="2015-02" db="EMBL/GenBank/DDBJ databases">
        <title>Pyrococcus kukulkanii sp. nov., a novel hyperthermophilic archaeon isolated from a deep-sea hydrothermal vent at the Guaymas Basin.</title>
        <authorList>
            <person name="Oger P.M."/>
            <person name="Callac N."/>
            <person name="Jebbar M."/>
            <person name="Godfroy A."/>
        </authorList>
    </citation>
    <scope>NUCLEOTIDE SEQUENCE [LARGE SCALE GENOMIC DNA]</scope>
    <source>
        <strain evidence="2">NCB100</strain>
    </source>
</reference>
<gene>
    <name evidence="1" type="ORF">TQ32_06830</name>
</gene>
<evidence type="ECO:0000313" key="2">
    <source>
        <dbReference type="Proteomes" id="UP000070587"/>
    </source>
</evidence>
<dbReference type="AlphaFoldDB" id="A0A127BA61"/>
<protein>
    <submittedName>
        <fullName evidence="1">Uncharacterized protein</fullName>
    </submittedName>
</protein>
<dbReference type="Proteomes" id="UP000070587">
    <property type="component" value="Chromosome"/>
</dbReference>
<name>A0A127BA61_9EURY</name>
<dbReference type="STRING" id="1609559.TQ32_06830"/>
<dbReference type="PATRIC" id="fig|1609559.3.peg.1437"/>
<reference evidence="1 2" key="2">
    <citation type="journal article" date="2016" name="Int. J. Syst. Evol. Microbiol.">
        <title>Pyrococcus kukulkanii sp. nov., a hyperthermophilic, piezophilic archaeon isolated from a deep-sea hydrothermal vent.</title>
        <authorList>
            <person name="Callac N."/>
            <person name="Oger P."/>
            <person name="Lesongeur F."/>
            <person name="Rattray J.E."/>
            <person name="Vannier P."/>
            <person name="Michoud G."/>
            <person name="Beauverger M."/>
            <person name="Gayet N."/>
            <person name="Rouxel O."/>
            <person name="Jebbar M."/>
            <person name="Godfroy A."/>
        </authorList>
    </citation>
    <scope>NUCLEOTIDE SEQUENCE [LARGE SCALE GENOMIC DNA]</scope>
    <source>
        <strain evidence="1 2">NCB100</strain>
    </source>
</reference>
<dbReference type="RefSeq" id="WP_068322680.1">
    <property type="nucleotide sequence ID" value="NZ_CP010835.1"/>
</dbReference>
<evidence type="ECO:0000313" key="1">
    <source>
        <dbReference type="EMBL" id="AMM54221.1"/>
    </source>
</evidence>
<dbReference type="GeneID" id="28491536"/>
<sequence>MLLEDPPVVAEINGSFYVLQRRERLIPYKNITLTVGGSPKNFTIMAKKIELKAYRLKGECFKPVWNCTVLKFENGSATSNCPKNWPSSIKTEMPGVQTTFTYSNYNPKKFRSVLLTPKSLVYYTEPIKTKLGSGIPPLLFYQGKAVKLDTELREIPTCKESNKYWVFVVIGIALFTIIGIKGLAKP</sequence>
<dbReference type="EMBL" id="CP010835">
    <property type="protein sequence ID" value="AMM54221.1"/>
    <property type="molecule type" value="Genomic_DNA"/>
</dbReference>